<sequence>MKLQINAVNFDARTELQDFVQQKINKLDTFYDRIVEGEVFLKLDNNNQITNKIVEIKLFVPGSTLFTKEEADSFETATDKALDSMTRQLKKYKDKITAH</sequence>
<proteinExistence type="predicted"/>
<dbReference type="EMBL" id="QASA01000001">
    <property type="protein sequence ID" value="RDC65002.1"/>
    <property type="molecule type" value="Genomic_DNA"/>
</dbReference>
<evidence type="ECO:0000313" key="2">
    <source>
        <dbReference type="Proteomes" id="UP000253919"/>
    </source>
</evidence>
<protein>
    <recommendedName>
        <fullName evidence="3">Ribosome hibernation promoting factor</fullName>
    </recommendedName>
</protein>
<evidence type="ECO:0008006" key="3">
    <source>
        <dbReference type="Google" id="ProtNLM"/>
    </source>
</evidence>
<dbReference type="OrthoDB" id="9808702at2"/>
<dbReference type="InterPro" id="IPR003489">
    <property type="entry name" value="RHF/RaiA"/>
</dbReference>
<dbReference type="NCBIfam" id="TIGR00741">
    <property type="entry name" value="yfiA"/>
    <property type="match status" value="1"/>
</dbReference>
<organism evidence="1 2">
    <name type="scientific">Adhaeribacter pallidiroseus</name>
    <dbReference type="NCBI Taxonomy" id="2072847"/>
    <lineage>
        <taxon>Bacteria</taxon>
        <taxon>Pseudomonadati</taxon>
        <taxon>Bacteroidota</taxon>
        <taxon>Cytophagia</taxon>
        <taxon>Cytophagales</taxon>
        <taxon>Hymenobacteraceae</taxon>
        <taxon>Adhaeribacter</taxon>
    </lineage>
</organism>
<dbReference type="Gene3D" id="3.30.160.100">
    <property type="entry name" value="Ribosome hibernation promotion factor-like"/>
    <property type="match status" value="1"/>
</dbReference>
<dbReference type="InterPro" id="IPR036567">
    <property type="entry name" value="RHF-like"/>
</dbReference>
<dbReference type="AlphaFoldDB" id="A0A369QKU2"/>
<comment type="caution">
    <text evidence="1">The sequence shown here is derived from an EMBL/GenBank/DDBJ whole genome shotgun (WGS) entry which is preliminary data.</text>
</comment>
<keyword evidence="2" id="KW-1185">Reference proteome</keyword>
<name>A0A369QKU2_9BACT</name>
<dbReference type="RefSeq" id="WP_115374078.1">
    <property type="nucleotide sequence ID" value="NZ_QASA01000001.1"/>
</dbReference>
<gene>
    <name evidence="1" type="ORF">AHMF7616_03624</name>
</gene>
<dbReference type="CDD" id="cd00552">
    <property type="entry name" value="RaiA"/>
    <property type="match status" value="1"/>
</dbReference>
<dbReference type="Proteomes" id="UP000253919">
    <property type="component" value="Unassembled WGS sequence"/>
</dbReference>
<evidence type="ECO:0000313" key="1">
    <source>
        <dbReference type="EMBL" id="RDC65002.1"/>
    </source>
</evidence>
<reference evidence="1 2" key="1">
    <citation type="submission" date="2018-04" db="EMBL/GenBank/DDBJ databases">
        <title>Adhaeribacter sp. HMF7616 genome sequencing and assembly.</title>
        <authorList>
            <person name="Kang H."/>
            <person name="Kang J."/>
            <person name="Cha I."/>
            <person name="Kim H."/>
            <person name="Joh K."/>
        </authorList>
    </citation>
    <scope>NUCLEOTIDE SEQUENCE [LARGE SCALE GENOMIC DNA]</scope>
    <source>
        <strain evidence="1 2">HMF7616</strain>
    </source>
</reference>
<dbReference type="Pfam" id="PF02482">
    <property type="entry name" value="Ribosomal_S30AE"/>
    <property type="match status" value="1"/>
</dbReference>
<dbReference type="SUPFAM" id="SSF69754">
    <property type="entry name" value="Ribosome binding protein Y (YfiA homologue)"/>
    <property type="match status" value="1"/>
</dbReference>
<accession>A0A369QKU2</accession>